<dbReference type="Proteomes" id="UP000694853">
    <property type="component" value="Unplaced"/>
</dbReference>
<dbReference type="KEGG" id="aprc:113874463"/>
<dbReference type="Pfam" id="PF03080">
    <property type="entry name" value="Neprosin"/>
    <property type="match status" value="1"/>
</dbReference>
<dbReference type="Pfam" id="PF14365">
    <property type="entry name" value="Neprosin_AP"/>
    <property type="match status" value="1"/>
</dbReference>
<keyword evidence="2" id="KW-1185">Reference proteome</keyword>
<feature type="domain" description="Neprosin PEP catalytic" evidence="1">
    <location>
        <begin position="165"/>
        <end position="415"/>
    </location>
</feature>
<dbReference type="PANTHER" id="PTHR31589">
    <property type="entry name" value="PROTEIN, PUTATIVE (DUF239)-RELATED-RELATED"/>
    <property type="match status" value="1"/>
</dbReference>
<reference evidence="2" key="1">
    <citation type="journal article" date="2019" name="Toxins">
        <title>Detection of Abrin-Like and Prepropulchellin-Like Toxin Genes and Transcripts Using Whole Genome Sequencing and Full-Length Transcript Sequencing of Abrus precatorius.</title>
        <authorList>
            <person name="Hovde B.T."/>
            <person name="Daligault H.E."/>
            <person name="Hanschen E.R."/>
            <person name="Kunde Y.A."/>
            <person name="Johnson M.B."/>
            <person name="Starkenburg S.R."/>
            <person name="Johnson S.L."/>
        </authorList>
    </citation>
    <scope>NUCLEOTIDE SEQUENCE [LARGE SCALE GENOMIC DNA]</scope>
</reference>
<dbReference type="AlphaFoldDB" id="A0A8B8MLK3"/>
<dbReference type="InterPro" id="IPR025521">
    <property type="entry name" value="Neprosin_propep"/>
</dbReference>
<evidence type="ECO:0000313" key="3">
    <source>
        <dbReference type="RefSeq" id="XP_027368487.1"/>
    </source>
</evidence>
<dbReference type="GeneID" id="113874463"/>
<name>A0A8B8MLK3_ABRPR</name>
<dbReference type="OrthoDB" id="1858978at2759"/>
<evidence type="ECO:0000313" key="2">
    <source>
        <dbReference type="Proteomes" id="UP000694853"/>
    </source>
</evidence>
<dbReference type="PANTHER" id="PTHR31589:SF223">
    <property type="entry name" value="PROTEIN, PUTATIVE (DUF239)-RELATED"/>
    <property type="match status" value="1"/>
</dbReference>
<reference evidence="3" key="2">
    <citation type="submission" date="2025-08" db="UniProtKB">
        <authorList>
            <consortium name="RefSeq"/>
        </authorList>
    </citation>
    <scope>IDENTIFICATION</scope>
    <source>
        <tissue evidence="3">Young leaves</tissue>
    </source>
</reference>
<sequence length="416" mass="46643">MLKPYTAPDTSYKETHGSRCSLFKRVVKMINILFFVLILVSCSVTDSVDGIKTIIKEELELESHMKIVNKPPIKSINTKFGDIVDCIDINKQSSFDHPLLKNHKLQRKPSFQKSIEKTGAKNSSTRFKVLLEKYSCPTGTVPIRRTTKEDLIRAKSLFNYHMLTKDHPGTHGAEVILTSKTSSYTGVSGDTSLWNPKVEKDQISAAYLWVQNGPVETNNRIVVGWHVAPQLYGDNATHVYAAWTSDNFKKTGCYNYHCPGFVQTDDQIHLGTRAEETSVYGGDIYEVSIAIIQDSMTKNWWLNMENRSVGYFPAALFSNMAKADQVGWGGRTNTPAGTRSPPMGSGAFPDNNFVHACYFRHVYFKNTTEESYGPQIYQTQTFTDKPECYGVEYYGDQGKDVDYSLQFGGPGGNCGD</sequence>
<proteinExistence type="predicted"/>
<organism evidence="2 3">
    <name type="scientific">Abrus precatorius</name>
    <name type="common">Indian licorice</name>
    <name type="synonym">Glycine abrus</name>
    <dbReference type="NCBI Taxonomy" id="3816"/>
    <lineage>
        <taxon>Eukaryota</taxon>
        <taxon>Viridiplantae</taxon>
        <taxon>Streptophyta</taxon>
        <taxon>Embryophyta</taxon>
        <taxon>Tracheophyta</taxon>
        <taxon>Spermatophyta</taxon>
        <taxon>Magnoliopsida</taxon>
        <taxon>eudicotyledons</taxon>
        <taxon>Gunneridae</taxon>
        <taxon>Pentapetalae</taxon>
        <taxon>rosids</taxon>
        <taxon>fabids</taxon>
        <taxon>Fabales</taxon>
        <taxon>Fabaceae</taxon>
        <taxon>Papilionoideae</taxon>
        <taxon>50 kb inversion clade</taxon>
        <taxon>NPAAA clade</taxon>
        <taxon>indigoferoid/millettioid clade</taxon>
        <taxon>Abreae</taxon>
        <taxon>Abrus</taxon>
    </lineage>
</organism>
<dbReference type="RefSeq" id="XP_027368487.1">
    <property type="nucleotide sequence ID" value="XM_027512686.1"/>
</dbReference>
<protein>
    <submittedName>
        <fullName evidence="3">Uncharacterized protein LOC113874463</fullName>
    </submittedName>
</protein>
<accession>A0A8B8MLK3</accession>
<dbReference type="PROSITE" id="PS52045">
    <property type="entry name" value="NEPROSIN_PEP_CD"/>
    <property type="match status" value="1"/>
</dbReference>
<evidence type="ECO:0000259" key="1">
    <source>
        <dbReference type="PROSITE" id="PS52045"/>
    </source>
</evidence>
<dbReference type="Gene3D" id="3.90.1320.10">
    <property type="entry name" value="Outer-capsid protein sigma 3, large lobe"/>
    <property type="match status" value="1"/>
</dbReference>
<dbReference type="InterPro" id="IPR053168">
    <property type="entry name" value="Glutamic_endopeptidase"/>
</dbReference>
<gene>
    <name evidence="3" type="primary">LOC113874463</name>
</gene>
<dbReference type="InterPro" id="IPR004314">
    <property type="entry name" value="Neprosin"/>
</dbReference>